<accession>A0A1H3G030</accession>
<gene>
    <name evidence="1" type="ORF">SAMN05421881_101372</name>
</gene>
<sequence length="34" mass="3849">MHGSVIKEKVPENIANFHRVKGRKGDASLCRIKE</sequence>
<proteinExistence type="predicted"/>
<dbReference type="AlphaFoldDB" id="A0A1H3G030"/>
<dbReference type="Proteomes" id="UP000198640">
    <property type="component" value="Unassembled WGS sequence"/>
</dbReference>
<dbReference type="EMBL" id="FNOY01000013">
    <property type="protein sequence ID" value="SDX96596.1"/>
    <property type="molecule type" value="Genomic_DNA"/>
</dbReference>
<protein>
    <submittedName>
        <fullName evidence="1">Uncharacterized protein</fullName>
    </submittedName>
</protein>
<evidence type="ECO:0000313" key="2">
    <source>
        <dbReference type="Proteomes" id="UP000198640"/>
    </source>
</evidence>
<dbReference type="STRING" id="44576.SAMN05421881_101372"/>
<reference evidence="1 2" key="1">
    <citation type="submission" date="2016-10" db="EMBL/GenBank/DDBJ databases">
        <authorList>
            <person name="de Groot N.N."/>
        </authorList>
    </citation>
    <scope>NUCLEOTIDE SEQUENCE [LARGE SCALE GENOMIC DNA]</scope>
    <source>
        <strain evidence="1 2">Nm1</strain>
    </source>
</reference>
<organism evidence="1 2">
    <name type="scientific">Nitrosomonas halophila</name>
    <dbReference type="NCBI Taxonomy" id="44576"/>
    <lineage>
        <taxon>Bacteria</taxon>
        <taxon>Pseudomonadati</taxon>
        <taxon>Pseudomonadota</taxon>
        <taxon>Betaproteobacteria</taxon>
        <taxon>Nitrosomonadales</taxon>
        <taxon>Nitrosomonadaceae</taxon>
        <taxon>Nitrosomonas</taxon>
    </lineage>
</organism>
<keyword evidence="2" id="KW-1185">Reference proteome</keyword>
<evidence type="ECO:0000313" key="1">
    <source>
        <dbReference type="EMBL" id="SDX96596.1"/>
    </source>
</evidence>
<name>A0A1H3G030_9PROT</name>